<evidence type="ECO:0000313" key="2">
    <source>
        <dbReference type="EMBL" id="KAF3547713.1"/>
    </source>
</evidence>
<dbReference type="Proteomes" id="UP000266723">
    <property type="component" value="Unassembled WGS sequence"/>
</dbReference>
<organism evidence="1">
    <name type="scientific">Brassica cretica</name>
    <name type="common">Mustard</name>
    <dbReference type="NCBI Taxonomy" id="69181"/>
    <lineage>
        <taxon>Eukaryota</taxon>
        <taxon>Viridiplantae</taxon>
        <taxon>Streptophyta</taxon>
        <taxon>Embryophyta</taxon>
        <taxon>Tracheophyta</taxon>
        <taxon>Spermatophyta</taxon>
        <taxon>Magnoliopsida</taxon>
        <taxon>eudicotyledons</taxon>
        <taxon>Gunneridae</taxon>
        <taxon>Pentapetalae</taxon>
        <taxon>rosids</taxon>
        <taxon>malvids</taxon>
        <taxon>Brassicales</taxon>
        <taxon>Brassicaceae</taxon>
        <taxon>Brassiceae</taxon>
        <taxon>Brassica</taxon>
    </lineage>
</organism>
<dbReference type="EMBL" id="QGKY02000089">
    <property type="protein sequence ID" value="KAF2611059.1"/>
    <property type="molecule type" value="Genomic_DNA"/>
</dbReference>
<gene>
    <name evidence="2" type="ORF">DY000_02006547</name>
    <name evidence="1" type="ORF">F2Q70_00011335</name>
</gene>
<sequence>MCRKKEVGYEEETQLQPLLAAEGNHLVADEGGHQLAVVVVVVGVGLCSGCVHLMSSSPIQFINIIINGRLGVHIKRVIELLYETRQTFTPE</sequence>
<reference evidence="2 3" key="3">
    <citation type="journal article" date="2020" name="BMC Genomics">
        <title>Intraspecific diversification of the crop wild relative Brassica cretica Lam. using demographic model selection.</title>
        <authorList>
            <person name="Kioukis A."/>
            <person name="Michalopoulou V.A."/>
            <person name="Briers L."/>
            <person name="Pirintsos S."/>
            <person name="Studholme D.J."/>
            <person name="Pavlidis P."/>
            <person name="Sarris P.F."/>
        </authorList>
    </citation>
    <scope>NUCLEOTIDE SEQUENCE [LARGE SCALE GENOMIC DNA]</scope>
    <source>
        <strain evidence="3">cv. PFS-1207/04</strain>
        <strain evidence="2">PFS-1207/04</strain>
    </source>
</reference>
<evidence type="ECO:0000313" key="3">
    <source>
        <dbReference type="Proteomes" id="UP000266723"/>
    </source>
</evidence>
<protein>
    <submittedName>
        <fullName evidence="1">Uncharacterized protein</fullName>
    </submittedName>
</protein>
<keyword evidence="3" id="KW-1185">Reference proteome</keyword>
<name>A0A8S9LYY7_BRACR</name>
<reference evidence="1" key="1">
    <citation type="submission" date="2019-12" db="EMBL/GenBank/DDBJ databases">
        <title>Genome sequencing and annotation of Brassica cretica.</title>
        <authorList>
            <person name="Studholme D.J."/>
            <person name="Sarris P.F."/>
        </authorList>
    </citation>
    <scope>NUCLEOTIDE SEQUENCE</scope>
    <source>
        <strain evidence="1">PFS-102/07</strain>
        <tissue evidence="1">Leaf</tissue>
    </source>
</reference>
<dbReference type="OrthoDB" id="2019572at2759"/>
<comment type="caution">
    <text evidence="1">The sequence shown here is derived from an EMBL/GenBank/DDBJ whole genome shotgun (WGS) entry which is preliminary data.</text>
</comment>
<dbReference type="AlphaFoldDB" id="A0A8S9LYY7"/>
<dbReference type="EMBL" id="QGKV02000832">
    <property type="protein sequence ID" value="KAF3547713.1"/>
    <property type="molecule type" value="Genomic_DNA"/>
</dbReference>
<proteinExistence type="predicted"/>
<reference evidence="2" key="2">
    <citation type="submission" date="2019-12" db="EMBL/GenBank/DDBJ databases">
        <authorList>
            <person name="Studholme D.J."/>
            <person name="Sarris P."/>
        </authorList>
    </citation>
    <scope>NUCLEOTIDE SEQUENCE</scope>
    <source>
        <strain evidence="2">PFS-1207/04</strain>
        <tissue evidence="2">Leaf</tissue>
    </source>
</reference>
<evidence type="ECO:0000313" key="1">
    <source>
        <dbReference type="EMBL" id="KAF2611059.1"/>
    </source>
</evidence>
<accession>A0A8S9LYY7</accession>